<feature type="region of interest" description="Disordered" evidence="1">
    <location>
        <begin position="211"/>
        <end position="231"/>
    </location>
</feature>
<dbReference type="Proteomes" id="UP000179230">
    <property type="component" value="Unassembled WGS sequence"/>
</dbReference>
<proteinExistence type="predicted"/>
<reference evidence="3 4" key="1">
    <citation type="journal article" date="2016" name="Nat. Commun.">
        <title>Thousands of microbial genomes shed light on interconnected biogeochemical processes in an aquifer system.</title>
        <authorList>
            <person name="Anantharaman K."/>
            <person name="Brown C.T."/>
            <person name="Hug L.A."/>
            <person name="Sharon I."/>
            <person name="Castelle C.J."/>
            <person name="Probst A.J."/>
            <person name="Thomas B.C."/>
            <person name="Singh A."/>
            <person name="Wilkins M.J."/>
            <person name="Karaoz U."/>
            <person name="Brodie E.L."/>
            <person name="Williams K.H."/>
            <person name="Hubbard S.S."/>
            <person name="Banfield J.F."/>
        </authorList>
    </citation>
    <scope>NUCLEOTIDE SEQUENCE [LARGE SCALE GENOMIC DNA]</scope>
</reference>
<evidence type="ECO:0000313" key="3">
    <source>
        <dbReference type="EMBL" id="OGG89106.1"/>
    </source>
</evidence>
<feature type="transmembrane region" description="Helical" evidence="2">
    <location>
        <begin position="27"/>
        <end position="51"/>
    </location>
</feature>
<protein>
    <submittedName>
        <fullName evidence="3">Uncharacterized protein</fullName>
    </submittedName>
</protein>
<keyword evidence="2" id="KW-0812">Transmembrane</keyword>
<feature type="compositionally biased region" description="Low complexity" evidence="1">
    <location>
        <begin position="216"/>
        <end position="231"/>
    </location>
</feature>
<dbReference type="EMBL" id="MFMT01000006">
    <property type="protein sequence ID" value="OGG89106.1"/>
    <property type="molecule type" value="Genomic_DNA"/>
</dbReference>
<evidence type="ECO:0000313" key="4">
    <source>
        <dbReference type="Proteomes" id="UP000179230"/>
    </source>
</evidence>
<gene>
    <name evidence="3" type="ORF">A2592_03185</name>
</gene>
<dbReference type="AlphaFoldDB" id="A0A1F6FTC4"/>
<sequence>MSEIPSSSFIPKRKSIDNVRQVRHRNIYMLSIIIYALFIAAPLASATVFIYQKYTENVFQQNVINLDSAIKDFKEADMLRVVEFNERLKFSNQLLDSHVSLVSLLNILEGATTKTVQFNSLKITQSDQVSLLVEAELGTDSFDNVLFQRGQYKNNQSITSTNFSNLIFTPITIDMDNTTTGQDKRLIQLSAQFIFDKDVILYTPNIINLPSTQQDTNSTTTPEETSNQVSS</sequence>
<evidence type="ECO:0000256" key="1">
    <source>
        <dbReference type="SAM" id="MobiDB-lite"/>
    </source>
</evidence>
<organism evidence="3 4">
    <name type="scientific">Candidatus Kaiserbacteria bacterium RIFOXYD1_FULL_42_15</name>
    <dbReference type="NCBI Taxonomy" id="1798532"/>
    <lineage>
        <taxon>Bacteria</taxon>
        <taxon>Candidatus Kaiseribacteriota</taxon>
    </lineage>
</organism>
<comment type="caution">
    <text evidence="3">The sequence shown here is derived from an EMBL/GenBank/DDBJ whole genome shotgun (WGS) entry which is preliminary data.</text>
</comment>
<keyword evidence="2" id="KW-0472">Membrane</keyword>
<accession>A0A1F6FTC4</accession>
<evidence type="ECO:0000256" key="2">
    <source>
        <dbReference type="SAM" id="Phobius"/>
    </source>
</evidence>
<name>A0A1F6FTC4_9BACT</name>
<keyword evidence="2" id="KW-1133">Transmembrane helix</keyword>